<feature type="transmembrane region" description="Helical" evidence="1">
    <location>
        <begin position="289"/>
        <end position="311"/>
    </location>
</feature>
<keyword evidence="1" id="KW-1133">Transmembrane helix</keyword>
<evidence type="ECO:0008006" key="4">
    <source>
        <dbReference type="Google" id="ProtNLM"/>
    </source>
</evidence>
<feature type="transmembrane region" description="Helical" evidence="1">
    <location>
        <begin position="97"/>
        <end position="115"/>
    </location>
</feature>
<dbReference type="AlphaFoldDB" id="T1KHM4"/>
<dbReference type="Proteomes" id="UP000015104">
    <property type="component" value="Unassembled WGS sequence"/>
</dbReference>
<keyword evidence="3" id="KW-1185">Reference proteome</keyword>
<evidence type="ECO:0000256" key="1">
    <source>
        <dbReference type="SAM" id="Phobius"/>
    </source>
</evidence>
<feature type="transmembrane region" description="Helical" evidence="1">
    <location>
        <begin position="156"/>
        <end position="179"/>
    </location>
</feature>
<protein>
    <recommendedName>
        <fullName evidence="4">Gustatory receptor</fullName>
    </recommendedName>
</protein>
<sequence>MLTDFPFNWLAGLKDDLIAKGVNYLERNTSTEQLVDHLIKMNDLGKFWLVCIRGYSQKGIIPVKKRLISTGLDALCITVLGYIIFLALTADTRKQSVQIATSIFILINLLGIRWASIYCEYIDQYTILRFFDDIIRTGSFDIHCLLGSTNCNLFKWFTFILLQFYSLSTIISGIALILYHIFAVLRVDLKLGWTLLTDVTILITVPSVAFVIIFVVHNVTWCFTHIIILMIHSAFALDNIHKKAIKSMTTSKCNADPTQADSNDCAEYWHSSNFCYNQIKIMKYQLSPITFYGYLLGCLGTDFALFTGAIYGTGDSTLNYIITGLGLLALQILTMVNEASAFALRIISKCEKLNYRMSCCCKCQTTIKLKGLLTIERMQYSKVGFYVGQLFLMDNLQYLMFLLENGSLLLLFVTVITR</sequence>
<name>T1KHM4_TETUR</name>
<feature type="transmembrane region" description="Helical" evidence="1">
    <location>
        <begin position="67"/>
        <end position="90"/>
    </location>
</feature>
<proteinExistence type="predicted"/>
<dbReference type="EMBL" id="CAEY01000076">
    <property type="status" value="NOT_ANNOTATED_CDS"/>
    <property type="molecule type" value="Genomic_DNA"/>
</dbReference>
<keyword evidence="1" id="KW-0812">Transmembrane</keyword>
<accession>T1KHM4</accession>
<dbReference type="HOGENOM" id="CLU_607400_0_0_1"/>
<feature type="transmembrane region" description="Helical" evidence="1">
    <location>
        <begin position="191"/>
        <end position="217"/>
    </location>
</feature>
<reference evidence="2" key="2">
    <citation type="submission" date="2015-06" db="UniProtKB">
        <authorList>
            <consortium name="EnsemblMetazoa"/>
        </authorList>
    </citation>
    <scope>IDENTIFICATION</scope>
</reference>
<dbReference type="EnsemblMetazoa" id="tetur11g04930.1">
    <property type="protein sequence ID" value="tetur11g04930.1"/>
    <property type="gene ID" value="tetur11g04930"/>
</dbReference>
<feature type="transmembrane region" description="Helical" evidence="1">
    <location>
        <begin position="317"/>
        <end position="336"/>
    </location>
</feature>
<evidence type="ECO:0000313" key="3">
    <source>
        <dbReference type="Proteomes" id="UP000015104"/>
    </source>
</evidence>
<feature type="transmembrane region" description="Helical" evidence="1">
    <location>
        <begin position="398"/>
        <end position="417"/>
    </location>
</feature>
<reference evidence="3" key="1">
    <citation type="submission" date="2011-08" db="EMBL/GenBank/DDBJ databases">
        <authorList>
            <person name="Rombauts S."/>
        </authorList>
    </citation>
    <scope>NUCLEOTIDE SEQUENCE</scope>
    <source>
        <strain evidence="3">London</strain>
    </source>
</reference>
<keyword evidence="1" id="KW-0472">Membrane</keyword>
<organism evidence="2 3">
    <name type="scientific">Tetranychus urticae</name>
    <name type="common">Two-spotted spider mite</name>
    <dbReference type="NCBI Taxonomy" id="32264"/>
    <lineage>
        <taxon>Eukaryota</taxon>
        <taxon>Metazoa</taxon>
        <taxon>Ecdysozoa</taxon>
        <taxon>Arthropoda</taxon>
        <taxon>Chelicerata</taxon>
        <taxon>Arachnida</taxon>
        <taxon>Acari</taxon>
        <taxon>Acariformes</taxon>
        <taxon>Trombidiformes</taxon>
        <taxon>Prostigmata</taxon>
        <taxon>Eleutherengona</taxon>
        <taxon>Raphignathae</taxon>
        <taxon>Tetranychoidea</taxon>
        <taxon>Tetranychidae</taxon>
        <taxon>Tetranychus</taxon>
    </lineage>
</organism>
<evidence type="ECO:0000313" key="2">
    <source>
        <dbReference type="EnsemblMetazoa" id="tetur11g04930.1"/>
    </source>
</evidence>